<gene>
    <name evidence="1" type="ORF">B7R76_06755</name>
</gene>
<dbReference type="Pfam" id="PF09481">
    <property type="entry name" value="CRISPR_Cse1"/>
    <property type="match status" value="1"/>
</dbReference>
<dbReference type="AlphaFoldDB" id="A0A2J8AZT9"/>
<sequence length="559" mass="65194">MSEFNLIDEPWISVLTDYKGTTKLVGLKTLFENASEYIALAGDMATQDFAVMRVILAILHTVFSRYDAQGNAYEEVQLNDRMQQIEKVDLEDKEDYEDALMKTWKDLWATDEFPEIVVKYLETWHDRFYLLDERYPFFQVTKQEVAGEKLSQSKPSEISGKNMNRLISESSNKTALFSPKSGSGKHKELLSYDEVARWLITFQAYTGLMDKVIYGKEKYKASKGWLFDLGGIYLSGKNLYQTLLLNLKLVDTSNSYYNINIQNPCWENAPAKSLQKALRHTCLDNLAELYTIWSRAIYIEKYSSAEAFIMQVVKIPEITHENNFLEPMSLWKYNYSGENKDKFTPRKHRFNESIWRSFGLITQTRDNGGKDSKRKPGIIEWLNSIDESIKNQRIRINAVSMEDDGNSTSWVPTNEIEDRLDIGEYIVNDLQDNGWAVRINGIVDRTRYAVEIIYRSFINDIATIRNIKPKDFTSHSIESMYFEIDKPFRDWLTGIDYGDDKDEKERMWNRELRELIQKQAKNILDNSCMRDFTGVIENNVLTNIATAYNRLLARIKNLR</sequence>
<dbReference type="EMBL" id="NBZD01000004">
    <property type="protein sequence ID" value="PNH18029.1"/>
    <property type="molecule type" value="Genomic_DNA"/>
</dbReference>
<dbReference type="InterPro" id="IPR013381">
    <property type="entry name" value="CRISPR-assoc_prot_Cse1"/>
</dbReference>
<proteinExistence type="predicted"/>
<name>A0A2J8AZT9_9FIRM</name>
<evidence type="ECO:0000313" key="2">
    <source>
        <dbReference type="Proteomes" id="UP000236394"/>
    </source>
</evidence>
<dbReference type="Proteomes" id="UP000236394">
    <property type="component" value="Unassembled WGS sequence"/>
</dbReference>
<protein>
    <submittedName>
        <fullName evidence="1">Type I-E CRISPR-associated protein Cse1/CasA</fullName>
    </submittedName>
</protein>
<organism evidence="1 2">
    <name type="scientific">Mageeibacillus indolicus</name>
    <dbReference type="NCBI Taxonomy" id="884684"/>
    <lineage>
        <taxon>Bacteria</taxon>
        <taxon>Bacillati</taxon>
        <taxon>Bacillota</taxon>
        <taxon>Clostridia</taxon>
        <taxon>Eubacteriales</taxon>
        <taxon>Oscillospiraceae</taxon>
        <taxon>Mageeibacillus</taxon>
    </lineage>
</organism>
<dbReference type="RefSeq" id="WP_102892692.1">
    <property type="nucleotide sequence ID" value="NZ_NBZD01000004.1"/>
</dbReference>
<dbReference type="Gene3D" id="1.10.132.100">
    <property type="match status" value="1"/>
</dbReference>
<evidence type="ECO:0000313" key="1">
    <source>
        <dbReference type="EMBL" id="PNH18029.1"/>
    </source>
</evidence>
<accession>A0A2J8AZT9</accession>
<comment type="caution">
    <text evidence="1">The sequence shown here is derived from an EMBL/GenBank/DDBJ whole genome shotgun (WGS) entry which is preliminary data.</text>
</comment>
<reference evidence="2" key="1">
    <citation type="submission" date="2017-04" db="EMBL/GenBank/DDBJ databases">
        <authorList>
            <person name="Bumgarner R.E."/>
            <person name="Fredricks D.N."/>
            <person name="Srinivasan S."/>
        </authorList>
    </citation>
    <scope>NUCLEOTIDE SEQUENCE [LARGE SCALE GENOMIC DNA]</scope>
    <source>
        <strain evidence="2">KA00405</strain>
    </source>
</reference>